<proteinExistence type="predicted"/>
<evidence type="ECO:0000256" key="2">
    <source>
        <dbReference type="SAM" id="Coils"/>
    </source>
</evidence>
<feature type="non-terminal residue" evidence="4">
    <location>
        <position position="359"/>
    </location>
</feature>
<evidence type="ECO:0000313" key="5">
    <source>
        <dbReference type="Proteomes" id="UP000634236"/>
    </source>
</evidence>
<dbReference type="PANTHER" id="PTHR21549">
    <property type="entry name" value="MUTATED IN BLADDER CANCER 1"/>
    <property type="match status" value="1"/>
</dbReference>
<evidence type="ECO:0000256" key="1">
    <source>
        <dbReference type="ARBA" id="ARBA00023054"/>
    </source>
</evidence>
<organism evidence="4 5">
    <name type="scientific">Vidua chalybeata</name>
    <name type="common">Village indigobird</name>
    <dbReference type="NCBI Taxonomy" id="81927"/>
    <lineage>
        <taxon>Eukaryota</taxon>
        <taxon>Metazoa</taxon>
        <taxon>Chordata</taxon>
        <taxon>Craniata</taxon>
        <taxon>Vertebrata</taxon>
        <taxon>Euteleostomi</taxon>
        <taxon>Archelosauria</taxon>
        <taxon>Archosauria</taxon>
        <taxon>Dinosauria</taxon>
        <taxon>Saurischia</taxon>
        <taxon>Theropoda</taxon>
        <taxon>Coelurosauria</taxon>
        <taxon>Aves</taxon>
        <taxon>Neognathae</taxon>
        <taxon>Neoaves</taxon>
        <taxon>Telluraves</taxon>
        <taxon>Australaves</taxon>
        <taxon>Passeriformes</taxon>
        <taxon>Passeroidea</taxon>
        <taxon>Estrildidae</taxon>
        <taxon>Viduinae</taxon>
        <taxon>Vidua</taxon>
    </lineage>
</organism>
<sequence length="359" mass="43379">RLANTEKEKTAHLYNRKSDFRVEYRLLEELEHSMTVSRKMEKAKILQQLSKIQSNVKKLQQQLKDVKPIPEFVDKIKEMMEEIENAINAFKEEQRQIYQQLLKEEKAVINELSFFERKVELWALGSSTAEKVWKLPSARITVDKTLENHLPKEVIEFERFLQRTGGRQGGWDDYDHQNFLKIRTKYRGRLSYMDEALKHLSGRTKEDIEQHDKWYQEYVILHERKKESIKKWKEKQQQERNLKEKEKSEKMLKERWLQHEEAQKQKAEEERKRKQATVEVWKKQKVVAFEIDQASQLKLEEKAKKQQKERQSHVKLLLERNTLQKKVKEELEKLENEKKEAEKEGKKKIAAEVSKFQQH</sequence>
<keyword evidence="5" id="KW-1185">Reference proteome</keyword>
<evidence type="ECO:0000313" key="4">
    <source>
        <dbReference type="EMBL" id="NXB92384.1"/>
    </source>
</evidence>
<protein>
    <submittedName>
        <fullName evidence="4">CC112 protein</fullName>
    </submittedName>
</protein>
<dbReference type="Proteomes" id="UP000634236">
    <property type="component" value="Unassembled WGS sequence"/>
</dbReference>
<dbReference type="PANTHER" id="PTHR21549:SF0">
    <property type="entry name" value="COILED-COIL DOMAIN-CONTAINING PROTEIN 112"/>
    <property type="match status" value="1"/>
</dbReference>
<reference evidence="4" key="1">
    <citation type="submission" date="2019-09" db="EMBL/GenBank/DDBJ databases">
        <title>Bird 10,000 Genomes (B10K) Project - Family phase.</title>
        <authorList>
            <person name="Zhang G."/>
        </authorList>
    </citation>
    <scope>NUCLEOTIDE SEQUENCE</scope>
    <source>
        <strain evidence="4">OUT-0048</strain>
        <tissue evidence="4">Muscle</tissue>
    </source>
</reference>
<feature type="region of interest" description="Disordered" evidence="3">
    <location>
        <begin position="335"/>
        <end position="359"/>
    </location>
</feature>
<dbReference type="InterPro" id="IPR039902">
    <property type="entry name" value="CCDC148/CCDC112"/>
</dbReference>
<dbReference type="AlphaFoldDB" id="A0A851KSC8"/>
<accession>A0A851KSC8</accession>
<gene>
    <name evidence="4" type="primary">Ccdc112</name>
    <name evidence="4" type="ORF">VIDCHA_R15170</name>
</gene>
<name>A0A851KSC8_VIDCH</name>
<keyword evidence="1 2" id="KW-0175">Coiled coil</keyword>
<comment type="caution">
    <text evidence="4">The sequence shown here is derived from an EMBL/GenBank/DDBJ whole genome shotgun (WGS) entry which is preliminary data.</text>
</comment>
<feature type="coiled-coil region" evidence="2">
    <location>
        <begin position="42"/>
        <end position="100"/>
    </location>
</feature>
<dbReference type="EMBL" id="WBNB01002116">
    <property type="protein sequence ID" value="NXB92384.1"/>
    <property type="molecule type" value="Genomic_DNA"/>
</dbReference>
<feature type="region of interest" description="Disordered" evidence="3">
    <location>
        <begin position="230"/>
        <end position="254"/>
    </location>
</feature>
<feature type="compositionally biased region" description="Basic and acidic residues" evidence="3">
    <location>
        <begin position="335"/>
        <end position="350"/>
    </location>
</feature>
<evidence type="ECO:0000256" key="3">
    <source>
        <dbReference type="SAM" id="MobiDB-lite"/>
    </source>
</evidence>
<feature type="non-terminal residue" evidence="4">
    <location>
        <position position="1"/>
    </location>
</feature>